<keyword evidence="2" id="KW-0472">Membrane</keyword>
<accession>A0A2Z4U8Z3</accession>
<keyword evidence="2" id="KW-1133">Transmembrane helix</keyword>
<evidence type="ECO:0000256" key="2">
    <source>
        <dbReference type="SAM" id="Phobius"/>
    </source>
</evidence>
<sequence length="284" mass="31374">MKEKYSIYALITVTCWAFSNVLTGIVMQEISTFELAFLRYFIAVSVLLVIVCWKKLSLPAKKDIPWFFLSGGLGFFLYTVCFNLGCAKTTSAVSSTIIAAVPLFTAILSGILLQEKIMRVQWNGIILAFTGVLILVFEPGKMEITSGTLWLLGAAVILSFYNLVQRKLTQRYTALQVSVYSIFCGFLFLCIFAPKGWRVIGVLSTVSWVCIGVMGIFSSAVAYVCWAKALSLAPQTSSVSNFMFLTPFIATVLGYWILGETLSFQNGIGGVLILAGLLLFRWKK</sequence>
<dbReference type="Pfam" id="PF00892">
    <property type="entry name" value="EamA"/>
    <property type="match status" value="2"/>
</dbReference>
<feature type="transmembrane region" description="Helical" evidence="2">
    <location>
        <begin position="91"/>
        <end position="113"/>
    </location>
</feature>
<name>A0A2Z4U8Z3_9FIRM</name>
<dbReference type="EMBL" id="CP030280">
    <property type="protein sequence ID" value="AWY97478.1"/>
    <property type="molecule type" value="Genomic_DNA"/>
</dbReference>
<keyword evidence="5" id="KW-1185">Reference proteome</keyword>
<feature type="transmembrane region" description="Helical" evidence="2">
    <location>
        <begin position="7"/>
        <end position="27"/>
    </location>
</feature>
<feature type="domain" description="EamA" evidence="3">
    <location>
        <begin position="146"/>
        <end position="280"/>
    </location>
</feature>
<dbReference type="InterPro" id="IPR000620">
    <property type="entry name" value="EamA_dom"/>
</dbReference>
<feature type="transmembrane region" description="Helical" evidence="2">
    <location>
        <begin position="65"/>
        <end position="85"/>
    </location>
</feature>
<comment type="similarity">
    <text evidence="1">Belongs to the EamA transporter family.</text>
</comment>
<dbReference type="RefSeq" id="WP_111918651.1">
    <property type="nucleotide sequence ID" value="NZ_CAUWHR010000012.1"/>
</dbReference>
<dbReference type="PANTHER" id="PTHR12715">
    <property type="entry name" value="TRANSPORTER, DRUG/METABOLITE EXPORTER FAMILY"/>
    <property type="match status" value="1"/>
</dbReference>
<dbReference type="SUPFAM" id="SSF103481">
    <property type="entry name" value="Multidrug resistance efflux transporter EmrE"/>
    <property type="match status" value="2"/>
</dbReference>
<evidence type="ECO:0000259" key="3">
    <source>
        <dbReference type="Pfam" id="PF00892"/>
    </source>
</evidence>
<proteinExistence type="inferred from homology"/>
<dbReference type="GO" id="GO:0016020">
    <property type="term" value="C:membrane"/>
    <property type="evidence" value="ECO:0007669"/>
    <property type="project" value="InterPro"/>
</dbReference>
<evidence type="ECO:0000256" key="1">
    <source>
        <dbReference type="ARBA" id="ARBA00007362"/>
    </source>
</evidence>
<dbReference type="OrthoDB" id="9809509at2"/>
<dbReference type="AlphaFoldDB" id="A0A2Z4U8Z3"/>
<feature type="transmembrane region" description="Helical" evidence="2">
    <location>
        <begin position="238"/>
        <end position="258"/>
    </location>
</feature>
<dbReference type="KEGG" id="blau:DQQ01_04190"/>
<protein>
    <submittedName>
        <fullName evidence="4">EamA family transporter</fullName>
    </submittedName>
</protein>
<dbReference type="PANTHER" id="PTHR12715:SF4">
    <property type="entry name" value="EAMA DOMAIN-CONTAINING PROTEIN"/>
    <property type="match status" value="1"/>
</dbReference>
<feature type="transmembrane region" description="Helical" evidence="2">
    <location>
        <begin position="206"/>
        <end position="226"/>
    </location>
</feature>
<gene>
    <name evidence="4" type="ORF">DQQ01_04190</name>
</gene>
<keyword evidence="2" id="KW-0812">Transmembrane</keyword>
<dbReference type="InterPro" id="IPR052756">
    <property type="entry name" value="Alkyne_AA_exporter"/>
</dbReference>
<reference evidence="5" key="1">
    <citation type="submission" date="2018-06" db="EMBL/GenBank/DDBJ databases">
        <title>Description of Blautia argi sp. nov., a new anaerobic isolated from dog feces.</title>
        <authorList>
            <person name="Chang Y.-H."/>
            <person name="Paek J."/>
            <person name="Shin Y."/>
        </authorList>
    </citation>
    <scope>NUCLEOTIDE SEQUENCE [LARGE SCALE GENOMIC DNA]</scope>
    <source>
        <strain evidence="5">KCTC 15426</strain>
    </source>
</reference>
<dbReference type="Proteomes" id="UP000250003">
    <property type="component" value="Chromosome"/>
</dbReference>
<feature type="transmembrane region" description="Helical" evidence="2">
    <location>
        <begin position="175"/>
        <end position="194"/>
    </location>
</feature>
<feature type="domain" description="EamA" evidence="3">
    <location>
        <begin position="7"/>
        <end position="136"/>
    </location>
</feature>
<evidence type="ECO:0000313" key="4">
    <source>
        <dbReference type="EMBL" id="AWY97478.1"/>
    </source>
</evidence>
<feature type="transmembrane region" description="Helical" evidence="2">
    <location>
        <begin position="144"/>
        <end position="163"/>
    </location>
</feature>
<feature type="transmembrane region" description="Helical" evidence="2">
    <location>
        <begin position="264"/>
        <end position="282"/>
    </location>
</feature>
<feature type="transmembrane region" description="Helical" evidence="2">
    <location>
        <begin position="120"/>
        <end position="138"/>
    </location>
</feature>
<feature type="transmembrane region" description="Helical" evidence="2">
    <location>
        <begin position="33"/>
        <end position="53"/>
    </location>
</feature>
<dbReference type="InterPro" id="IPR037185">
    <property type="entry name" value="EmrE-like"/>
</dbReference>
<evidence type="ECO:0000313" key="5">
    <source>
        <dbReference type="Proteomes" id="UP000250003"/>
    </source>
</evidence>
<organism evidence="4 5">
    <name type="scientific">Blautia argi</name>
    <dbReference type="NCBI Taxonomy" id="1912897"/>
    <lineage>
        <taxon>Bacteria</taxon>
        <taxon>Bacillati</taxon>
        <taxon>Bacillota</taxon>
        <taxon>Clostridia</taxon>
        <taxon>Lachnospirales</taxon>
        <taxon>Lachnospiraceae</taxon>
        <taxon>Blautia</taxon>
    </lineage>
</organism>